<keyword evidence="3" id="KW-1185">Reference proteome</keyword>
<dbReference type="EMBL" id="CAIIXF020000011">
    <property type="protein sequence ID" value="CAH1800104.1"/>
    <property type="molecule type" value="Genomic_DNA"/>
</dbReference>
<reference evidence="2" key="1">
    <citation type="submission" date="2022-03" db="EMBL/GenBank/DDBJ databases">
        <authorList>
            <person name="Martin C."/>
        </authorList>
    </citation>
    <scope>NUCLEOTIDE SEQUENCE</scope>
</reference>
<name>A0A8S4Q1Y2_OWEFU</name>
<gene>
    <name evidence="2" type="ORF">OFUS_LOCUS24034</name>
</gene>
<feature type="compositionally biased region" description="Basic and acidic residues" evidence="1">
    <location>
        <begin position="194"/>
        <end position="209"/>
    </location>
</feature>
<sequence>MAKDHSQSSEALLESQLALAGLSTQTALTPSATPTVLTSTPTALTPSAPSTALTATPTAVTPSCSQSSCNTSAASEASTEISVIEEFEVELPLTACDEPNDTTLEIPSDIELKELKSLLDAQGIQYVINEREPDTPSTVIPSTSVLQQATTAVADVFDLGKITTPPRPKSNKRKTNPEARILTTEEFRRYKKGKVDEKMRMEAEKEERKEKRKLNKEKKLKADLLKKFNKSNRNIFSSLGQNSKA</sequence>
<feature type="region of interest" description="Disordered" evidence="1">
    <location>
        <begin position="194"/>
        <end position="218"/>
    </location>
</feature>
<feature type="region of interest" description="Disordered" evidence="1">
    <location>
        <begin position="28"/>
        <end position="54"/>
    </location>
</feature>
<dbReference type="AlphaFoldDB" id="A0A8S4Q1Y2"/>
<dbReference type="Proteomes" id="UP000749559">
    <property type="component" value="Unassembled WGS sequence"/>
</dbReference>
<proteinExistence type="predicted"/>
<evidence type="ECO:0000313" key="2">
    <source>
        <dbReference type="EMBL" id="CAH1800104.1"/>
    </source>
</evidence>
<evidence type="ECO:0000256" key="1">
    <source>
        <dbReference type="SAM" id="MobiDB-lite"/>
    </source>
</evidence>
<evidence type="ECO:0000313" key="3">
    <source>
        <dbReference type="Proteomes" id="UP000749559"/>
    </source>
</evidence>
<accession>A0A8S4Q1Y2</accession>
<organism evidence="2 3">
    <name type="scientific">Owenia fusiformis</name>
    <name type="common">Polychaete worm</name>
    <dbReference type="NCBI Taxonomy" id="6347"/>
    <lineage>
        <taxon>Eukaryota</taxon>
        <taxon>Metazoa</taxon>
        <taxon>Spiralia</taxon>
        <taxon>Lophotrochozoa</taxon>
        <taxon>Annelida</taxon>
        <taxon>Polychaeta</taxon>
        <taxon>Sedentaria</taxon>
        <taxon>Canalipalpata</taxon>
        <taxon>Sabellida</taxon>
        <taxon>Oweniida</taxon>
        <taxon>Oweniidae</taxon>
        <taxon>Owenia</taxon>
    </lineage>
</organism>
<protein>
    <submittedName>
        <fullName evidence="2">Uncharacterized protein</fullName>
    </submittedName>
</protein>
<comment type="caution">
    <text evidence="2">The sequence shown here is derived from an EMBL/GenBank/DDBJ whole genome shotgun (WGS) entry which is preliminary data.</text>
</comment>